<name>A0ABW9UA46_9BACL</name>
<proteinExistence type="predicted"/>
<accession>A0ABW9UA46</accession>
<dbReference type="InterPro" id="IPR034660">
    <property type="entry name" value="DinB/YfiT-like"/>
</dbReference>
<dbReference type="EMBL" id="WSEM01000016">
    <property type="protein sequence ID" value="MVQ36271.1"/>
    <property type="molecule type" value="Genomic_DNA"/>
</dbReference>
<protein>
    <submittedName>
        <fullName evidence="1">DUF1572 domain-containing protein</fullName>
    </submittedName>
</protein>
<dbReference type="Proteomes" id="UP000467637">
    <property type="component" value="Unassembled WGS sequence"/>
</dbReference>
<dbReference type="Gene3D" id="1.20.120.450">
    <property type="entry name" value="dinb family like domain"/>
    <property type="match status" value="1"/>
</dbReference>
<keyword evidence="2" id="KW-1185">Reference proteome</keyword>
<dbReference type="InterPro" id="IPR011466">
    <property type="entry name" value="DUF1572"/>
</dbReference>
<organism evidence="1 2">
    <name type="scientific">Paenibacillus anseongense</name>
    <dbReference type="NCBI Taxonomy" id="2682845"/>
    <lineage>
        <taxon>Bacteria</taxon>
        <taxon>Bacillati</taxon>
        <taxon>Bacillota</taxon>
        <taxon>Bacilli</taxon>
        <taxon>Bacillales</taxon>
        <taxon>Paenibacillaceae</taxon>
        <taxon>Paenibacillus</taxon>
    </lineage>
</organism>
<comment type="caution">
    <text evidence="1">The sequence shown here is derived from an EMBL/GenBank/DDBJ whole genome shotgun (WGS) entry which is preliminary data.</text>
</comment>
<dbReference type="SUPFAM" id="SSF109854">
    <property type="entry name" value="DinB/YfiT-like putative metalloenzymes"/>
    <property type="match status" value="1"/>
</dbReference>
<dbReference type="Pfam" id="PF07609">
    <property type="entry name" value="DUF1572"/>
    <property type="match status" value="1"/>
</dbReference>
<gene>
    <name evidence="1" type="ORF">GON05_16800</name>
</gene>
<dbReference type="RefSeq" id="WP_157320154.1">
    <property type="nucleotide sequence ID" value="NZ_WSEM01000016.1"/>
</dbReference>
<reference evidence="1 2" key="1">
    <citation type="submission" date="2019-12" db="EMBL/GenBank/DDBJ databases">
        <authorList>
            <person name="Huq M.A."/>
        </authorList>
    </citation>
    <scope>NUCLEOTIDE SEQUENCE [LARGE SCALE GENOMIC DNA]</scope>
    <source>
        <strain evidence="1 2">MAH-34</strain>
    </source>
</reference>
<sequence length="166" mass="19177">MEIDLLLIDFLLKKYNSEKNGMLQVIEQLSDEDIIWAPTPESNSVANLVAHIWGTVHQRIETVFFNIPDTRDRDKEFQRELKMTRGQAIELIGKSFDRIIEVLETVKATPKTLLEQPYLNLPPLTSSGVDNQATVLEMILHQFRHLPGHTGQIVYIAKMRKGRLQW</sequence>
<evidence type="ECO:0000313" key="2">
    <source>
        <dbReference type="Proteomes" id="UP000467637"/>
    </source>
</evidence>
<evidence type="ECO:0000313" key="1">
    <source>
        <dbReference type="EMBL" id="MVQ36271.1"/>
    </source>
</evidence>